<dbReference type="Gene3D" id="3.90.1140.10">
    <property type="entry name" value="Cyclic phosphodiesterase"/>
    <property type="match status" value="1"/>
</dbReference>
<comment type="function">
    <text evidence="2">Hydrolyzes RNA 2',3'-cyclic phosphodiester to an RNA 2'-phosphomonoester.</text>
</comment>
<keyword evidence="4" id="KW-1185">Reference proteome</keyword>
<dbReference type="NCBIfam" id="TIGR02258">
    <property type="entry name" value="2_5_ligase"/>
    <property type="match status" value="1"/>
</dbReference>
<dbReference type="EC" id="3.1.4.58" evidence="2"/>
<dbReference type="SUPFAM" id="SSF55144">
    <property type="entry name" value="LigT-like"/>
    <property type="match status" value="1"/>
</dbReference>
<evidence type="ECO:0000256" key="2">
    <source>
        <dbReference type="HAMAP-Rule" id="MF_01940"/>
    </source>
</evidence>
<dbReference type="InterPro" id="IPR004175">
    <property type="entry name" value="RNA_CPDase"/>
</dbReference>
<dbReference type="InterPro" id="IPR009097">
    <property type="entry name" value="Cyclic_Pdiesterase"/>
</dbReference>
<dbReference type="STRING" id="555875.SAMN04488124_0235"/>
<dbReference type="OrthoDB" id="44091at2157"/>
<dbReference type="Proteomes" id="UP000243250">
    <property type="component" value="Unassembled WGS sequence"/>
</dbReference>
<comment type="similarity">
    <text evidence="2">Belongs to the 2H phosphoesterase superfamily. ThpR family.</text>
</comment>
<dbReference type="GO" id="GO:0016874">
    <property type="term" value="F:ligase activity"/>
    <property type="evidence" value="ECO:0007669"/>
    <property type="project" value="UniProtKB-KW"/>
</dbReference>
<sequence>MRLFLSIDLPDSLTDAVATAQERFAAAESLRFVDPAQTHVTLKFLGDTDEERIPAVEAAVEAAIDDTDVGPFDATIGGFGVFPSLDYISVVWAGVRDGAGAAEMTTLAEAIERETVGRDFDPERHEFTPHVTLARMDDARGKEAVRRVVREADPDVGTFRVAEVRLKESTLTNDGPRYETVRRFAL</sequence>
<keyword evidence="1 2" id="KW-0378">Hydrolase</keyword>
<gene>
    <name evidence="3" type="ORF">SAMN04488124_0235</name>
</gene>
<feature type="short sequence motif" description="HXTX 1" evidence="2">
    <location>
        <begin position="39"/>
        <end position="42"/>
    </location>
</feature>
<dbReference type="AlphaFoldDB" id="A0A1I6FT43"/>
<keyword evidence="3" id="KW-0436">Ligase</keyword>
<protein>
    <recommendedName>
        <fullName evidence="2">RNA 2',3'-cyclic phosphodiesterase</fullName>
        <shortName evidence="2">RNA 2',3'-CPDase</shortName>
        <ecNumber evidence="2">3.1.4.58</ecNumber>
    </recommendedName>
</protein>
<accession>A0A1I6FT43</accession>
<dbReference type="PANTHER" id="PTHR35561:SF1">
    <property type="entry name" value="RNA 2',3'-CYCLIC PHOSPHODIESTERASE"/>
    <property type="match status" value="1"/>
</dbReference>
<evidence type="ECO:0000313" key="4">
    <source>
        <dbReference type="Proteomes" id="UP000243250"/>
    </source>
</evidence>
<feature type="active site" description="Proton acceptor" evidence="2">
    <location>
        <position position="130"/>
    </location>
</feature>
<organism evidence="3 4">
    <name type="scientific">Halogeometricum limi</name>
    <dbReference type="NCBI Taxonomy" id="555875"/>
    <lineage>
        <taxon>Archaea</taxon>
        <taxon>Methanobacteriati</taxon>
        <taxon>Methanobacteriota</taxon>
        <taxon>Stenosarchaea group</taxon>
        <taxon>Halobacteria</taxon>
        <taxon>Halobacteriales</taxon>
        <taxon>Haloferacaceae</taxon>
        <taxon>Halogeometricum</taxon>
    </lineage>
</organism>
<dbReference type="GO" id="GO:0004113">
    <property type="term" value="F:2',3'-cyclic-nucleotide 3'-phosphodiesterase activity"/>
    <property type="evidence" value="ECO:0007669"/>
    <property type="project" value="InterPro"/>
</dbReference>
<proteinExistence type="inferred from homology"/>
<reference evidence="4" key="1">
    <citation type="submission" date="2016-10" db="EMBL/GenBank/DDBJ databases">
        <authorList>
            <person name="Varghese N."/>
            <person name="Submissions S."/>
        </authorList>
    </citation>
    <scope>NUCLEOTIDE SEQUENCE [LARGE SCALE GENOMIC DNA]</scope>
    <source>
        <strain evidence="4">CGMCC 1.8711</strain>
    </source>
</reference>
<evidence type="ECO:0000256" key="1">
    <source>
        <dbReference type="ARBA" id="ARBA00022801"/>
    </source>
</evidence>
<dbReference type="PANTHER" id="PTHR35561">
    <property type="entry name" value="RNA 2',3'-CYCLIC PHOSPHODIESTERASE"/>
    <property type="match status" value="1"/>
</dbReference>
<dbReference type="HAMAP" id="MF_01940">
    <property type="entry name" value="RNA_CPDase"/>
    <property type="match status" value="1"/>
</dbReference>
<feature type="short sequence motif" description="HXTX 2" evidence="2">
    <location>
        <begin position="130"/>
        <end position="133"/>
    </location>
</feature>
<evidence type="ECO:0000313" key="3">
    <source>
        <dbReference type="EMBL" id="SFR33068.1"/>
    </source>
</evidence>
<comment type="catalytic activity">
    <reaction evidence="2">
        <text>a 3'-end 2',3'-cyclophospho-ribonucleotide-RNA + H2O = a 3'-end 2'-phospho-ribonucleotide-RNA + H(+)</text>
        <dbReference type="Rhea" id="RHEA:11828"/>
        <dbReference type="Rhea" id="RHEA-COMP:10464"/>
        <dbReference type="Rhea" id="RHEA-COMP:17353"/>
        <dbReference type="ChEBI" id="CHEBI:15377"/>
        <dbReference type="ChEBI" id="CHEBI:15378"/>
        <dbReference type="ChEBI" id="CHEBI:83064"/>
        <dbReference type="ChEBI" id="CHEBI:173113"/>
        <dbReference type="EC" id="3.1.4.58"/>
    </reaction>
</comment>
<name>A0A1I6FT43_9EURY</name>
<dbReference type="EMBL" id="FOYS01000001">
    <property type="protein sequence ID" value="SFR33068.1"/>
    <property type="molecule type" value="Genomic_DNA"/>
</dbReference>
<dbReference type="Pfam" id="PF13563">
    <property type="entry name" value="2_5_RNA_ligase2"/>
    <property type="match status" value="1"/>
</dbReference>
<feature type="active site" description="Proton donor" evidence="2">
    <location>
        <position position="39"/>
    </location>
</feature>
<dbReference type="RefSeq" id="WP_089875982.1">
    <property type="nucleotide sequence ID" value="NZ_FOYS01000001.1"/>
</dbReference>
<dbReference type="GO" id="GO:0008664">
    <property type="term" value="F:RNA 2',3'-cyclic 3'-phosphodiesterase activity"/>
    <property type="evidence" value="ECO:0007669"/>
    <property type="project" value="UniProtKB-EC"/>
</dbReference>